<evidence type="ECO:0000313" key="7">
    <source>
        <dbReference type="EMBL" id="GEN81680.1"/>
    </source>
</evidence>
<name>A0A511Z2K5_9CELL</name>
<dbReference type="InterPro" id="IPR013525">
    <property type="entry name" value="ABC2_TM"/>
</dbReference>
<evidence type="ECO:0000313" key="8">
    <source>
        <dbReference type="Proteomes" id="UP000321484"/>
    </source>
</evidence>
<feature type="transmembrane region" description="Helical" evidence="5">
    <location>
        <begin position="131"/>
        <end position="154"/>
    </location>
</feature>
<accession>A0A511Z2K5</accession>
<feature type="domain" description="ABC-2 type transporter transmembrane" evidence="6">
    <location>
        <begin position="95"/>
        <end position="271"/>
    </location>
</feature>
<keyword evidence="4 5" id="KW-0472">Membrane</keyword>
<dbReference type="EMBL" id="BJYK01000017">
    <property type="protein sequence ID" value="GEN81680.1"/>
    <property type="molecule type" value="Genomic_DNA"/>
</dbReference>
<evidence type="ECO:0000256" key="2">
    <source>
        <dbReference type="ARBA" id="ARBA00022692"/>
    </source>
</evidence>
<gene>
    <name evidence="7" type="ORF">AFE02nite_34140</name>
</gene>
<keyword evidence="8" id="KW-1185">Reference proteome</keyword>
<feature type="transmembrane region" description="Helical" evidence="5">
    <location>
        <begin position="253"/>
        <end position="271"/>
    </location>
</feature>
<dbReference type="GO" id="GO:0140359">
    <property type="term" value="F:ABC-type transporter activity"/>
    <property type="evidence" value="ECO:0007669"/>
    <property type="project" value="InterPro"/>
</dbReference>
<dbReference type="OrthoDB" id="3699899at2"/>
<dbReference type="AlphaFoldDB" id="A0A511Z2K5"/>
<dbReference type="Pfam" id="PF12698">
    <property type="entry name" value="ABC2_membrane_3"/>
    <property type="match status" value="1"/>
</dbReference>
<protein>
    <recommendedName>
        <fullName evidence="6">ABC-2 type transporter transmembrane domain-containing protein</fullName>
    </recommendedName>
</protein>
<feature type="transmembrane region" description="Helical" evidence="5">
    <location>
        <begin position="51"/>
        <end position="76"/>
    </location>
</feature>
<organism evidence="7 8">
    <name type="scientific">Actinotalea fermentans</name>
    <dbReference type="NCBI Taxonomy" id="43671"/>
    <lineage>
        <taxon>Bacteria</taxon>
        <taxon>Bacillati</taxon>
        <taxon>Actinomycetota</taxon>
        <taxon>Actinomycetes</taxon>
        <taxon>Micrococcales</taxon>
        <taxon>Cellulomonadaceae</taxon>
        <taxon>Actinotalea</taxon>
    </lineage>
</organism>
<feature type="transmembrane region" description="Helical" evidence="5">
    <location>
        <begin position="82"/>
        <end position="102"/>
    </location>
</feature>
<dbReference type="InterPro" id="IPR051784">
    <property type="entry name" value="Nod_factor_ABC_transporter"/>
</dbReference>
<reference evidence="7 8" key="1">
    <citation type="submission" date="2019-07" db="EMBL/GenBank/DDBJ databases">
        <title>Whole genome shotgun sequence of Actinotalea fermentans NBRC 105374.</title>
        <authorList>
            <person name="Hosoyama A."/>
            <person name="Uohara A."/>
            <person name="Ohji S."/>
            <person name="Ichikawa N."/>
        </authorList>
    </citation>
    <scope>NUCLEOTIDE SEQUENCE [LARGE SCALE GENOMIC DNA]</scope>
    <source>
        <strain evidence="7 8">NBRC 105374</strain>
    </source>
</reference>
<proteinExistence type="predicted"/>
<dbReference type="RefSeq" id="WP_052113934.1">
    <property type="nucleotide sequence ID" value="NZ_BJYK01000017.1"/>
</dbReference>
<keyword evidence="2 5" id="KW-0812">Transmembrane</keyword>
<evidence type="ECO:0000256" key="4">
    <source>
        <dbReference type="ARBA" id="ARBA00023136"/>
    </source>
</evidence>
<feature type="transmembrane region" description="Helical" evidence="5">
    <location>
        <begin position="166"/>
        <end position="190"/>
    </location>
</feature>
<keyword evidence="3 5" id="KW-1133">Transmembrane helix</keyword>
<sequence>MTTTTGAVTATVAGLGGTPGIAPPTALRSGPAAWLAGYRAMVRWHLSSMRLWLALLAMVQALVGVGYVLGVGLFFADVPPLAAAYVSTGAPVLNLVLLGMLLGPQLVADMKASGGYDFMASLPVPTTASAAAWYTVNLIGGLPPFVATLVVAHLRYPEVDFAIRPVVVLAVPLVVFAGTMVGYALAYAIVDPKITQLVTQVLVFAMMGFAPIVFPAQQMPDWLVSVNEWLPLTHMATVVRDSLTDGLVTADVGRAYLVLTVWALAAGAAAIRELGKRR</sequence>
<evidence type="ECO:0000259" key="6">
    <source>
        <dbReference type="Pfam" id="PF12698"/>
    </source>
</evidence>
<comment type="subcellular location">
    <subcellularLocation>
        <location evidence="1">Membrane</location>
        <topology evidence="1">Multi-pass membrane protein</topology>
    </subcellularLocation>
</comment>
<dbReference type="PANTHER" id="PTHR43229:SF2">
    <property type="entry name" value="NODULATION PROTEIN J"/>
    <property type="match status" value="1"/>
</dbReference>
<dbReference type="GO" id="GO:0016020">
    <property type="term" value="C:membrane"/>
    <property type="evidence" value="ECO:0007669"/>
    <property type="project" value="UniProtKB-SubCell"/>
</dbReference>
<dbReference type="PANTHER" id="PTHR43229">
    <property type="entry name" value="NODULATION PROTEIN J"/>
    <property type="match status" value="1"/>
</dbReference>
<dbReference type="Proteomes" id="UP000321484">
    <property type="component" value="Unassembled WGS sequence"/>
</dbReference>
<evidence type="ECO:0000256" key="1">
    <source>
        <dbReference type="ARBA" id="ARBA00004141"/>
    </source>
</evidence>
<evidence type="ECO:0000256" key="5">
    <source>
        <dbReference type="SAM" id="Phobius"/>
    </source>
</evidence>
<evidence type="ECO:0000256" key="3">
    <source>
        <dbReference type="ARBA" id="ARBA00022989"/>
    </source>
</evidence>
<feature type="transmembrane region" description="Helical" evidence="5">
    <location>
        <begin position="197"/>
        <end position="216"/>
    </location>
</feature>
<comment type="caution">
    <text evidence="7">The sequence shown here is derived from an EMBL/GenBank/DDBJ whole genome shotgun (WGS) entry which is preliminary data.</text>
</comment>